<dbReference type="Gene3D" id="3.10.180.10">
    <property type="entry name" value="2,3-Dihydroxybiphenyl 1,2-Dioxygenase, domain 1"/>
    <property type="match status" value="1"/>
</dbReference>
<evidence type="ECO:0000256" key="1">
    <source>
        <dbReference type="ARBA" id="ARBA00022723"/>
    </source>
</evidence>
<dbReference type="GO" id="GO:0016787">
    <property type="term" value="F:hydrolase activity"/>
    <property type="evidence" value="ECO:0007669"/>
    <property type="project" value="UniProtKB-KW"/>
</dbReference>
<proteinExistence type="predicted"/>
<dbReference type="InterPro" id="IPR037523">
    <property type="entry name" value="VOC_core"/>
</dbReference>
<dbReference type="EMBL" id="JAVBVO010000003">
    <property type="protein sequence ID" value="MDZ5758583.1"/>
    <property type="molecule type" value="Genomic_DNA"/>
</dbReference>
<dbReference type="Pfam" id="PF00903">
    <property type="entry name" value="Glyoxalase"/>
    <property type="match status" value="1"/>
</dbReference>
<dbReference type="InterPro" id="IPR004360">
    <property type="entry name" value="Glyas_Fos-R_dOase_dom"/>
</dbReference>
<dbReference type="Proteomes" id="UP001290462">
    <property type="component" value="Unassembled WGS sequence"/>
</dbReference>
<feature type="domain" description="VOC" evidence="2">
    <location>
        <begin position="4"/>
        <end position="123"/>
    </location>
</feature>
<evidence type="ECO:0000313" key="3">
    <source>
        <dbReference type="EMBL" id="MDZ5758583.1"/>
    </source>
</evidence>
<dbReference type="GO" id="GO:0046872">
    <property type="term" value="F:metal ion binding"/>
    <property type="evidence" value="ECO:0007669"/>
    <property type="project" value="UniProtKB-KW"/>
</dbReference>
<sequence>MIEGISHMTFIVENLEKTKNMLEYLFSAEEVYSSDGKNFSISNEKFFIIGNIWIALMENKKETLNKTYNHVAFKINKNDYDEYLKKIKQLNLEIKSSRSRVDGEGSSIYFYDYDNHLFELHTGTLVERLNAYRTLDTL</sequence>
<dbReference type="PANTHER" id="PTHR36113">
    <property type="entry name" value="LYASE, PUTATIVE-RELATED-RELATED"/>
    <property type="match status" value="1"/>
</dbReference>
<keyword evidence="3" id="KW-0378">Hydrolase</keyword>
<comment type="caution">
    <text evidence="3">The sequence shown here is derived from an EMBL/GenBank/DDBJ whole genome shotgun (WGS) entry which is preliminary data.</text>
</comment>
<evidence type="ECO:0000313" key="4">
    <source>
        <dbReference type="Proteomes" id="UP001290462"/>
    </source>
</evidence>
<dbReference type="InterPro" id="IPR051332">
    <property type="entry name" value="Fosfomycin_Res_Enzymes"/>
</dbReference>
<dbReference type="NCBIfam" id="NF000222">
    <property type="entry name" value="FosX"/>
    <property type="match status" value="1"/>
</dbReference>
<keyword evidence="1" id="KW-0479">Metal-binding</keyword>
<dbReference type="RefSeq" id="WP_201731601.1">
    <property type="nucleotide sequence ID" value="NZ_CAJGUR010000058.1"/>
</dbReference>
<gene>
    <name evidence="3" type="primary">fosX</name>
    <name evidence="3" type="ORF">RAK27_07875</name>
</gene>
<dbReference type="PANTHER" id="PTHR36113:SF6">
    <property type="entry name" value="FOSFOMYCIN RESISTANCE PROTEIN FOSX"/>
    <property type="match status" value="1"/>
</dbReference>
<reference evidence="3" key="1">
    <citation type="submission" date="2023-08" db="EMBL/GenBank/DDBJ databases">
        <title>Genomic characterization of piscicolin 126 produced by Carnobacterium maltaromaticum CM22 strain isolated from salmon (Salmo salar).</title>
        <authorList>
            <person name="Gonzalez-Gragera E."/>
            <person name="Garcia-Lopez J.D."/>
            <person name="Teso-Perez C."/>
            <person name="Gimenez-Hernandez I."/>
            <person name="Peralta-Sanchez J.M."/>
            <person name="Valdivia E."/>
            <person name="Montalban-Lopez M."/>
            <person name="Martin-Platero A.M."/>
            <person name="Banos A."/>
            <person name="Martinez-Bueno M."/>
        </authorList>
    </citation>
    <scope>NUCLEOTIDE SEQUENCE</scope>
    <source>
        <strain evidence="3">CM22</strain>
    </source>
</reference>
<name>A0AAW9JSS8_CARML</name>
<protein>
    <submittedName>
        <fullName evidence="3">FosX/FosE/FosI family fosfomycin resistance hydrolase</fullName>
    </submittedName>
</protein>
<dbReference type="AlphaFoldDB" id="A0AAW9JSS8"/>
<organism evidence="3 4">
    <name type="scientific">Carnobacterium maltaromaticum</name>
    <name type="common">Carnobacterium piscicola</name>
    <dbReference type="NCBI Taxonomy" id="2751"/>
    <lineage>
        <taxon>Bacteria</taxon>
        <taxon>Bacillati</taxon>
        <taxon>Bacillota</taxon>
        <taxon>Bacilli</taxon>
        <taxon>Lactobacillales</taxon>
        <taxon>Carnobacteriaceae</taxon>
        <taxon>Carnobacterium</taxon>
    </lineage>
</organism>
<evidence type="ECO:0000259" key="2">
    <source>
        <dbReference type="PROSITE" id="PS51819"/>
    </source>
</evidence>
<accession>A0AAW9JSS8</accession>
<dbReference type="PROSITE" id="PS51819">
    <property type="entry name" value="VOC"/>
    <property type="match status" value="1"/>
</dbReference>
<dbReference type="InterPro" id="IPR029068">
    <property type="entry name" value="Glyas_Bleomycin-R_OHBP_Dase"/>
</dbReference>
<dbReference type="SUPFAM" id="SSF54593">
    <property type="entry name" value="Glyoxalase/Bleomycin resistance protein/Dihydroxybiphenyl dioxygenase"/>
    <property type="match status" value="1"/>
</dbReference>